<dbReference type="CDD" id="cd01650">
    <property type="entry name" value="RT_nLTR_like"/>
    <property type="match status" value="1"/>
</dbReference>
<reference evidence="2 3" key="1">
    <citation type="submission" date="2020-02" db="EMBL/GenBank/DDBJ databases">
        <authorList>
            <person name="Ferguson B K."/>
        </authorList>
    </citation>
    <scope>NUCLEOTIDE SEQUENCE [LARGE SCALE GENOMIC DNA]</scope>
</reference>
<sequence>MSLRDRTYRAYLCSLSAPTLARFKDLHRTIRNKLDTAKNAYIADRLDPASSPADYWRTLQGVCVASHGTPSPLRFFAPDQLCQYYASVSSASPALDVGAVAAALAPLLDQPDPASFSFRHVTSRDVEAAMTRRRSSSCGSDGVSARVLRLASPALYNHLVFPSEWKYASIVALFKVPSPATPSDTRPISLLPEMSKVLERLAHAQLSDFLEQRNLLDARQHGFRTGHSTQTALLELTEAVRNAVEKSKVTHLVSFDLSKAFDTIYHGLLVVKLRRIGCGDLALRRFTSYLCDKRMSVQRADGTLTQSCAATSEVPQGSVLGPLLFAETTCAPSFTTVITSSTPITRKSTRTISRTVFWNSLLQSIPTLSRLLLGRLAVASNSTQAKRRCNYSTASPF</sequence>
<organism evidence="2 3">
    <name type="scientific">Trichogramma brassicae</name>
    <dbReference type="NCBI Taxonomy" id="86971"/>
    <lineage>
        <taxon>Eukaryota</taxon>
        <taxon>Metazoa</taxon>
        <taxon>Ecdysozoa</taxon>
        <taxon>Arthropoda</taxon>
        <taxon>Hexapoda</taxon>
        <taxon>Insecta</taxon>
        <taxon>Pterygota</taxon>
        <taxon>Neoptera</taxon>
        <taxon>Endopterygota</taxon>
        <taxon>Hymenoptera</taxon>
        <taxon>Apocrita</taxon>
        <taxon>Proctotrupomorpha</taxon>
        <taxon>Chalcidoidea</taxon>
        <taxon>Trichogrammatidae</taxon>
        <taxon>Trichogramma</taxon>
    </lineage>
</organism>
<evidence type="ECO:0000313" key="3">
    <source>
        <dbReference type="Proteomes" id="UP000479190"/>
    </source>
</evidence>
<accession>A0A6H5IJW2</accession>
<dbReference type="OrthoDB" id="414730at2759"/>
<proteinExistence type="predicted"/>
<dbReference type="Proteomes" id="UP000479190">
    <property type="component" value="Unassembled WGS sequence"/>
</dbReference>
<dbReference type="Pfam" id="PF00078">
    <property type="entry name" value="RVT_1"/>
    <property type="match status" value="1"/>
</dbReference>
<evidence type="ECO:0000313" key="2">
    <source>
        <dbReference type="EMBL" id="CAB0037998.1"/>
    </source>
</evidence>
<dbReference type="GO" id="GO:0071897">
    <property type="term" value="P:DNA biosynthetic process"/>
    <property type="evidence" value="ECO:0007669"/>
    <property type="project" value="UniProtKB-ARBA"/>
</dbReference>
<dbReference type="EMBL" id="CADCXV010000883">
    <property type="protein sequence ID" value="CAB0037998.1"/>
    <property type="molecule type" value="Genomic_DNA"/>
</dbReference>
<dbReference type="PROSITE" id="PS50878">
    <property type="entry name" value="RT_POL"/>
    <property type="match status" value="1"/>
</dbReference>
<gene>
    <name evidence="2" type="ORF">TBRA_LOCUS9795</name>
</gene>
<dbReference type="SUPFAM" id="SSF56672">
    <property type="entry name" value="DNA/RNA polymerases"/>
    <property type="match status" value="1"/>
</dbReference>
<dbReference type="InterPro" id="IPR043502">
    <property type="entry name" value="DNA/RNA_pol_sf"/>
</dbReference>
<feature type="domain" description="Reverse transcriptase" evidence="1">
    <location>
        <begin position="154"/>
        <end position="397"/>
    </location>
</feature>
<keyword evidence="3" id="KW-1185">Reference proteome</keyword>
<dbReference type="PANTHER" id="PTHR19446">
    <property type="entry name" value="REVERSE TRANSCRIPTASES"/>
    <property type="match status" value="1"/>
</dbReference>
<evidence type="ECO:0000259" key="1">
    <source>
        <dbReference type="PROSITE" id="PS50878"/>
    </source>
</evidence>
<dbReference type="AlphaFoldDB" id="A0A6H5IJW2"/>
<name>A0A6H5IJW2_9HYME</name>
<protein>
    <recommendedName>
        <fullName evidence="1">Reverse transcriptase domain-containing protein</fullName>
    </recommendedName>
</protein>
<dbReference type="InterPro" id="IPR000477">
    <property type="entry name" value="RT_dom"/>
</dbReference>